<keyword evidence="2" id="KW-1133">Transmembrane helix</keyword>
<keyword evidence="2" id="KW-0472">Membrane</keyword>
<dbReference type="eggNOG" id="ENOG502R2HF">
    <property type="taxonomic scope" value="Eukaryota"/>
</dbReference>
<name>R0IIE9_EXST2</name>
<sequence>MSNSTRREFTVGNDFLDDDSSDGECESNVGSFIQTFSTGDGILPENLAQDVHDQVKESRRKTTSIGRSTIASLPKLLKSSVYNRGSDIKDRADEGTPGPIVTRGAPNRARQMSLHRLDRDDVRLVHTSSSVTTPKQSTRTSHFEATPPSEERERAGQFSSPNSGEYQHTPLPMSPKLQGEHRRNTSESTLADSVINAHLMTLRALESRAVPKTEMSPPYGYTYLRSATTSYFPRWSSSSSQRMAMSPLLSANGDGFAYLPSLFIRTPYSSDTEEDYFTAKSQSQRDYSQSGMCGQAREEYTRLGSVGGVEELGTPYDGHKGNHMLGLNPSEQDGISRSQFHCSENTPGVVKRDAVPRKEGTQSVVWLRLQRYGWGKSSDDVMQKKMIRVIVPGTCSLDGSSGLEKTPTPKESPAPFDDKCFAKHLQAGHRKLVGSWVRRTFGARRLRAIRLRQCSIWSGNPTWTSIPSIDGLLARGDGIDDMEETKSSLTEVGLMKLFRDPNAGEARYAWVHWARQVAASNSSHRPPYQHTYPRVADSSRPLPSMVTAIEFLYAPCTFRILVALALGFLACVMAALLWIFTGPGVSGTERDGERMMGERVGGGMGIGVMVLLMEGVVFWTWIVFS</sequence>
<proteinExistence type="predicted"/>
<keyword evidence="4" id="KW-1185">Reference proteome</keyword>
<feature type="compositionally biased region" description="Acidic residues" evidence="1">
    <location>
        <begin position="15"/>
        <end position="25"/>
    </location>
</feature>
<dbReference type="OrthoDB" id="3691966at2759"/>
<protein>
    <submittedName>
        <fullName evidence="3">Uncharacterized protein</fullName>
    </submittedName>
</protein>
<reference evidence="3 4" key="1">
    <citation type="journal article" date="2012" name="PLoS Pathog.">
        <title>Diverse lifestyles and strategies of plant pathogenesis encoded in the genomes of eighteen Dothideomycetes fungi.</title>
        <authorList>
            <person name="Ohm R.A."/>
            <person name="Feau N."/>
            <person name="Henrissat B."/>
            <person name="Schoch C.L."/>
            <person name="Horwitz B.A."/>
            <person name="Barry K.W."/>
            <person name="Condon B.J."/>
            <person name="Copeland A.C."/>
            <person name="Dhillon B."/>
            <person name="Glaser F."/>
            <person name="Hesse C.N."/>
            <person name="Kosti I."/>
            <person name="LaButti K."/>
            <person name="Lindquist E.A."/>
            <person name="Lucas S."/>
            <person name="Salamov A.A."/>
            <person name="Bradshaw R.E."/>
            <person name="Ciuffetti L."/>
            <person name="Hamelin R.C."/>
            <person name="Kema G.H.J."/>
            <person name="Lawrence C."/>
            <person name="Scott J.A."/>
            <person name="Spatafora J.W."/>
            <person name="Turgeon B.G."/>
            <person name="de Wit P.J.G.M."/>
            <person name="Zhong S."/>
            <person name="Goodwin S.B."/>
            <person name="Grigoriev I.V."/>
        </authorList>
    </citation>
    <scope>NUCLEOTIDE SEQUENCE [LARGE SCALE GENOMIC DNA]</scope>
    <source>
        <strain evidence="4">28A</strain>
    </source>
</reference>
<dbReference type="EMBL" id="KB908703">
    <property type="protein sequence ID" value="EOA84950.1"/>
    <property type="molecule type" value="Genomic_DNA"/>
</dbReference>
<dbReference type="AlphaFoldDB" id="R0IIE9"/>
<gene>
    <name evidence="3" type="ORF">SETTUDRAFT_20464</name>
</gene>
<feature type="transmembrane region" description="Helical" evidence="2">
    <location>
        <begin position="600"/>
        <end position="624"/>
    </location>
</feature>
<feature type="compositionally biased region" description="Basic and acidic residues" evidence="1">
    <location>
        <begin position="115"/>
        <end position="124"/>
    </location>
</feature>
<feature type="compositionally biased region" description="Polar residues" evidence="1">
    <location>
        <begin position="126"/>
        <end position="140"/>
    </location>
</feature>
<dbReference type="HOGENOM" id="CLU_029956_0_0_1"/>
<evidence type="ECO:0000256" key="2">
    <source>
        <dbReference type="SAM" id="Phobius"/>
    </source>
</evidence>
<accession>R0IIE9</accession>
<keyword evidence="2" id="KW-0812">Transmembrane</keyword>
<dbReference type="Proteomes" id="UP000016935">
    <property type="component" value="Unassembled WGS sequence"/>
</dbReference>
<feature type="transmembrane region" description="Helical" evidence="2">
    <location>
        <begin position="560"/>
        <end position="580"/>
    </location>
</feature>
<organism evidence="3 4">
    <name type="scientific">Exserohilum turcicum (strain 28A)</name>
    <name type="common">Northern leaf blight fungus</name>
    <name type="synonym">Setosphaeria turcica</name>
    <dbReference type="NCBI Taxonomy" id="671987"/>
    <lineage>
        <taxon>Eukaryota</taxon>
        <taxon>Fungi</taxon>
        <taxon>Dikarya</taxon>
        <taxon>Ascomycota</taxon>
        <taxon>Pezizomycotina</taxon>
        <taxon>Dothideomycetes</taxon>
        <taxon>Pleosporomycetidae</taxon>
        <taxon>Pleosporales</taxon>
        <taxon>Pleosporineae</taxon>
        <taxon>Pleosporaceae</taxon>
        <taxon>Exserohilum</taxon>
    </lineage>
</organism>
<evidence type="ECO:0000256" key="1">
    <source>
        <dbReference type="SAM" id="MobiDB-lite"/>
    </source>
</evidence>
<feature type="region of interest" description="Disordered" evidence="1">
    <location>
        <begin position="87"/>
        <end position="187"/>
    </location>
</feature>
<feature type="region of interest" description="Disordered" evidence="1">
    <location>
        <begin position="1"/>
        <end position="26"/>
    </location>
</feature>
<dbReference type="GeneID" id="19402322"/>
<dbReference type="RefSeq" id="XP_008026895.1">
    <property type="nucleotide sequence ID" value="XM_008028704.1"/>
</dbReference>
<evidence type="ECO:0000313" key="3">
    <source>
        <dbReference type="EMBL" id="EOA84950.1"/>
    </source>
</evidence>
<evidence type="ECO:0000313" key="4">
    <source>
        <dbReference type="Proteomes" id="UP000016935"/>
    </source>
</evidence>
<reference evidence="3 4" key="2">
    <citation type="journal article" date="2013" name="PLoS Genet.">
        <title>Comparative genome structure, secondary metabolite, and effector coding capacity across Cochliobolus pathogens.</title>
        <authorList>
            <person name="Condon B.J."/>
            <person name="Leng Y."/>
            <person name="Wu D."/>
            <person name="Bushley K.E."/>
            <person name="Ohm R.A."/>
            <person name="Otillar R."/>
            <person name="Martin J."/>
            <person name="Schackwitz W."/>
            <person name="Grimwood J."/>
            <person name="MohdZainudin N."/>
            <person name="Xue C."/>
            <person name="Wang R."/>
            <person name="Manning V.A."/>
            <person name="Dhillon B."/>
            <person name="Tu Z.J."/>
            <person name="Steffenson B.J."/>
            <person name="Salamov A."/>
            <person name="Sun H."/>
            <person name="Lowry S."/>
            <person name="LaButti K."/>
            <person name="Han J."/>
            <person name="Copeland A."/>
            <person name="Lindquist E."/>
            <person name="Barry K."/>
            <person name="Schmutz J."/>
            <person name="Baker S.E."/>
            <person name="Ciuffetti L.M."/>
            <person name="Grigoriev I.V."/>
            <person name="Zhong S."/>
            <person name="Turgeon B.G."/>
        </authorList>
    </citation>
    <scope>NUCLEOTIDE SEQUENCE [LARGE SCALE GENOMIC DNA]</scope>
    <source>
        <strain evidence="4">28A</strain>
    </source>
</reference>
<dbReference type="STRING" id="671987.R0IIE9"/>
<feature type="compositionally biased region" description="Polar residues" evidence="1">
    <location>
        <begin position="157"/>
        <end position="166"/>
    </location>
</feature>